<name>A0A4Q6XDF9_9GAMM</name>
<dbReference type="AlphaFoldDB" id="A0A4Q6XDF9"/>
<evidence type="ECO:0000256" key="5">
    <source>
        <dbReference type="PIRSR" id="PIRSR605493-1"/>
    </source>
</evidence>
<protein>
    <recommendedName>
        <fullName evidence="2">Putative 4-hydroxy-4-methyl-2-oxoglutarate aldolase</fullName>
    </recommendedName>
    <alternativeName>
        <fullName evidence="3">Regulator of ribonuclease activity homolog</fullName>
    </alternativeName>
    <alternativeName>
        <fullName evidence="4">RraA-like protein</fullName>
    </alternativeName>
</protein>
<evidence type="ECO:0000256" key="4">
    <source>
        <dbReference type="ARBA" id="ARBA00030169"/>
    </source>
</evidence>
<dbReference type="Proteomes" id="UP000292110">
    <property type="component" value="Unassembled WGS sequence"/>
</dbReference>
<comment type="cofactor">
    <cofactor evidence="1">
        <name>a divalent metal cation</name>
        <dbReference type="ChEBI" id="CHEBI:60240"/>
    </cofactor>
</comment>
<accession>A0A4Q6XDF9</accession>
<dbReference type="PANTHER" id="PTHR33254:SF4">
    <property type="entry name" value="4-HYDROXY-4-METHYL-2-OXOGLUTARATE ALDOLASE 3-RELATED"/>
    <property type="match status" value="1"/>
</dbReference>
<dbReference type="InterPro" id="IPR036704">
    <property type="entry name" value="RraA/RraA-like_sf"/>
</dbReference>
<evidence type="ECO:0000313" key="7">
    <source>
        <dbReference type="Proteomes" id="UP000292110"/>
    </source>
</evidence>
<dbReference type="Gene3D" id="3.50.30.40">
    <property type="entry name" value="Ribonuclease E inhibitor RraA/RraA-like"/>
    <property type="match status" value="1"/>
</dbReference>
<dbReference type="InterPro" id="IPR005493">
    <property type="entry name" value="RraA/RraA-like"/>
</dbReference>
<evidence type="ECO:0000256" key="1">
    <source>
        <dbReference type="ARBA" id="ARBA00001968"/>
    </source>
</evidence>
<evidence type="ECO:0000256" key="2">
    <source>
        <dbReference type="ARBA" id="ARBA00016549"/>
    </source>
</evidence>
<dbReference type="RefSeq" id="WP_130161538.1">
    <property type="nucleotide sequence ID" value="NZ_SGIM01000003.1"/>
</dbReference>
<reference evidence="6 7" key="1">
    <citation type="submission" date="2019-02" db="EMBL/GenBank/DDBJ databases">
        <title>The draft genome of Acinetobacter halotolerans strain JCM 31009.</title>
        <authorList>
            <person name="Qin J."/>
            <person name="Feng Y."/>
            <person name="Nemec A."/>
            <person name="Zong Z."/>
        </authorList>
    </citation>
    <scope>NUCLEOTIDE SEQUENCE [LARGE SCALE GENOMIC DNA]</scope>
    <source>
        <strain evidence="6 7">JCM 31009</strain>
    </source>
</reference>
<dbReference type="SUPFAM" id="SSF89562">
    <property type="entry name" value="RraA-like"/>
    <property type="match status" value="1"/>
</dbReference>
<dbReference type="CDD" id="cd16841">
    <property type="entry name" value="RraA_family"/>
    <property type="match status" value="1"/>
</dbReference>
<evidence type="ECO:0000256" key="3">
    <source>
        <dbReference type="ARBA" id="ARBA00029596"/>
    </source>
</evidence>
<feature type="binding site" evidence="5">
    <location>
        <position position="110"/>
    </location>
    <ligand>
        <name>Mg(2+)</name>
        <dbReference type="ChEBI" id="CHEBI:18420"/>
    </ligand>
</feature>
<dbReference type="EMBL" id="SGIM01000003">
    <property type="protein sequence ID" value="RZF54676.1"/>
    <property type="molecule type" value="Genomic_DNA"/>
</dbReference>
<dbReference type="PANTHER" id="PTHR33254">
    <property type="entry name" value="4-HYDROXY-4-METHYL-2-OXOGLUTARATE ALDOLASE 3-RELATED"/>
    <property type="match status" value="1"/>
</dbReference>
<comment type="caution">
    <text evidence="6">The sequence shown here is derived from an EMBL/GenBank/DDBJ whole genome shotgun (WGS) entry which is preliminary data.</text>
</comment>
<keyword evidence="7" id="KW-1185">Reference proteome</keyword>
<dbReference type="Pfam" id="PF03737">
    <property type="entry name" value="RraA-like"/>
    <property type="match status" value="1"/>
</dbReference>
<sequence length="211" mass="23762">MSQTDHFESLVAAYQNIATSTIGHVLDIGHIPHVFPISPEQKLVGIVRTARLESNNASELRHVLMSCKANEVLMIDARYDLQRACWGEQRSVAAIHCGLAGVVVLGAITDRTALLNFRLPIFAHSVSCLTTRNQGESLVEINAEIYINQFSVQSGDLLIADADGVFVLKTDIAYEYLDVFQQLEDEERHKKEKFFSQENINDYYFNVNYSH</sequence>
<proteinExistence type="predicted"/>
<comment type="cofactor">
    <cofactor evidence="5">
        <name>Mg(2+)</name>
        <dbReference type="ChEBI" id="CHEBI:18420"/>
    </cofactor>
</comment>
<keyword evidence="5" id="KW-0479">Metal-binding</keyword>
<dbReference type="GO" id="GO:0046872">
    <property type="term" value="F:metal ion binding"/>
    <property type="evidence" value="ECO:0007669"/>
    <property type="project" value="UniProtKB-KW"/>
</dbReference>
<gene>
    <name evidence="6" type="ORF">EXE30_05495</name>
</gene>
<evidence type="ECO:0000313" key="6">
    <source>
        <dbReference type="EMBL" id="RZF54676.1"/>
    </source>
</evidence>
<keyword evidence="5" id="KW-0460">Magnesium</keyword>
<organism evidence="6 7">
    <name type="scientific">Acinetobacter halotolerans</name>
    <dbReference type="NCBI Taxonomy" id="1752076"/>
    <lineage>
        <taxon>Bacteria</taxon>
        <taxon>Pseudomonadati</taxon>
        <taxon>Pseudomonadota</taxon>
        <taxon>Gammaproteobacteria</taxon>
        <taxon>Moraxellales</taxon>
        <taxon>Moraxellaceae</taxon>
        <taxon>Acinetobacter</taxon>
    </lineage>
</organism>